<dbReference type="SUPFAM" id="SSF52266">
    <property type="entry name" value="SGNH hydrolase"/>
    <property type="match status" value="1"/>
</dbReference>
<evidence type="ECO:0000256" key="1">
    <source>
        <dbReference type="SAM" id="SignalP"/>
    </source>
</evidence>
<dbReference type="RefSeq" id="WP_163290086.1">
    <property type="nucleotide sequence ID" value="NZ_JAAGWY010000002.1"/>
</dbReference>
<reference evidence="3 4" key="1">
    <citation type="journal article" date="2014" name="J. Microbiol.">
        <title>Diaminobutyricibacter tongyongensis gen. nov., sp. nov. and Homoserinibacter gongjuensis gen. nov., sp. nov. belong to the family Microbacteriaceae.</title>
        <authorList>
            <person name="Kim S.J."/>
            <person name="Ahn J.H."/>
            <person name="Weon H.Y."/>
            <person name="Hamada M."/>
            <person name="Suzuki K."/>
            <person name="Kwon S.W."/>
        </authorList>
    </citation>
    <scope>NUCLEOTIDE SEQUENCE [LARGE SCALE GENOMIC DNA]</scope>
    <source>
        <strain evidence="3 4">NBRC 108724</strain>
    </source>
</reference>
<feature type="chain" id="PRO_5039215486" evidence="1">
    <location>
        <begin position="29"/>
        <end position="234"/>
    </location>
</feature>
<proteinExistence type="predicted"/>
<dbReference type="InterPro" id="IPR013830">
    <property type="entry name" value="SGNH_hydro"/>
</dbReference>
<gene>
    <name evidence="3" type="ORF">G3T36_12550</name>
</gene>
<feature type="domain" description="SGNH hydrolase-type esterase" evidence="2">
    <location>
        <begin position="56"/>
        <end position="216"/>
    </location>
</feature>
<dbReference type="EMBL" id="JAAGWY010000002">
    <property type="protein sequence ID" value="NEN06698.1"/>
    <property type="molecule type" value="Genomic_DNA"/>
</dbReference>
<dbReference type="Proteomes" id="UP000474967">
    <property type="component" value="Unassembled WGS sequence"/>
</dbReference>
<dbReference type="PANTHER" id="PTHR30383:SF5">
    <property type="entry name" value="SGNH HYDROLASE-TYPE ESTERASE DOMAIN-CONTAINING PROTEIN"/>
    <property type="match status" value="1"/>
</dbReference>
<keyword evidence="4" id="KW-1185">Reference proteome</keyword>
<dbReference type="InterPro" id="IPR051532">
    <property type="entry name" value="Ester_Hydrolysis_Enzymes"/>
</dbReference>
<protein>
    <submittedName>
        <fullName evidence="3">SGNH/GDSL hydrolase family protein</fullName>
    </submittedName>
</protein>
<accession>A0A6L9Y099</accession>
<comment type="caution">
    <text evidence="3">The sequence shown here is derived from an EMBL/GenBank/DDBJ whole genome shotgun (WGS) entry which is preliminary data.</text>
</comment>
<keyword evidence="1" id="KW-0732">Signal</keyword>
<dbReference type="InterPro" id="IPR036514">
    <property type="entry name" value="SGNH_hydro_sf"/>
</dbReference>
<evidence type="ECO:0000313" key="3">
    <source>
        <dbReference type="EMBL" id="NEN06698.1"/>
    </source>
</evidence>
<evidence type="ECO:0000259" key="2">
    <source>
        <dbReference type="Pfam" id="PF13472"/>
    </source>
</evidence>
<feature type="signal peptide" evidence="1">
    <location>
        <begin position="1"/>
        <end position="28"/>
    </location>
</feature>
<keyword evidence="3" id="KW-0378">Hydrolase</keyword>
<sequence>MRTVTNLHRRLLVIVVGSMTLAALSGCAAVAAERSSAADAKAASVHHASATVTAVAIGDSISHGRGVLPAQAWPEQVASTRKWALDDVAISGSGFVKEGWGGFTYDAQVDTALKLHPRIVLIAATRNDLTIGDQLLRAKTTQLLARIRSALPDATIVGTSAIWGDDRPPVRLSAVDALVRQAVIGVGGTFLDLGLPLAGHPELLQADHIHPNAAGQSVVAGVVERALDADHITG</sequence>
<name>A0A6L9Y099_9MICO</name>
<dbReference type="Gene3D" id="3.40.50.1110">
    <property type="entry name" value="SGNH hydrolase"/>
    <property type="match status" value="1"/>
</dbReference>
<dbReference type="Pfam" id="PF13472">
    <property type="entry name" value="Lipase_GDSL_2"/>
    <property type="match status" value="1"/>
</dbReference>
<dbReference type="GO" id="GO:0004622">
    <property type="term" value="F:phosphatidylcholine lysophospholipase activity"/>
    <property type="evidence" value="ECO:0007669"/>
    <property type="project" value="TreeGrafter"/>
</dbReference>
<organism evidence="3 4">
    <name type="scientific">Leifsonia tongyongensis</name>
    <dbReference type="NCBI Taxonomy" id="1268043"/>
    <lineage>
        <taxon>Bacteria</taxon>
        <taxon>Bacillati</taxon>
        <taxon>Actinomycetota</taxon>
        <taxon>Actinomycetes</taxon>
        <taxon>Micrococcales</taxon>
        <taxon>Microbacteriaceae</taxon>
        <taxon>Leifsonia</taxon>
    </lineage>
</organism>
<dbReference type="PROSITE" id="PS51257">
    <property type="entry name" value="PROKAR_LIPOPROTEIN"/>
    <property type="match status" value="1"/>
</dbReference>
<dbReference type="CDD" id="cd00229">
    <property type="entry name" value="SGNH_hydrolase"/>
    <property type="match status" value="1"/>
</dbReference>
<evidence type="ECO:0000313" key="4">
    <source>
        <dbReference type="Proteomes" id="UP000474967"/>
    </source>
</evidence>
<dbReference type="AlphaFoldDB" id="A0A6L9Y099"/>
<dbReference type="PANTHER" id="PTHR30383">
    <property type="entry name" value="THIOESTERASE 1/PROTEASE 1/LYSOPHOSPHOLIPASE L1"/>
    <property type="match status" value="1"/>
</dbReference>